<name>A0AAV9XGW2_9PEZI</name>
<dbReference type="PROSITE" id="PS50297">
    <property type="entry name" value="ANK_REP_REGION"/>
    <property type="match status" value="1"/>
</dbReference>
<evidence type="ECO:0000256" key="1">
    <source>
        <dbReference type="PROSITE-ProRule" id="PRU00023"/>
    </source>
</evidence>
<reference evidence="2 3" key="1">
    <citation type="submission" date="2019-10" db="EMBL/GenBank/DDBJ databases">
        <authorList>
            <person name="Palmer J.M."/>
        </authorList>
    </citation>
    <scope>NUCLEOTIDE SEQUENCE [LARGE SCALE GENOMIC DNA]</scope>
    <source>
        <strain evidence="2 3">TWF694</strain>
    </source>
</reference>
<dbReference type="SUPFAM" id="SSF48403">
    <property type="entry name" value="Ankyrin repeat"/>
    <property type="match status" value="1"/>
</dbReference>
<gene>
    <name evidence="2" type="ORF">TWF694_009175</name>
</gene>
<organism evidence="2 3">
    <name type="scientific">Orbilia ellipsospora</name>
    <dbReference type="NCBI Taxonomy" id="2528407"/>
    <lineage>
        <taxon>Eukaryota</taxon>
        <taxon>Fungi</taxon>
        <taxon>Dikarya</taxon>
        <taxon>Ascomycota</taxon>
        <taxon>Pezizomycotina</taxon>
        <taxon>Orbiliomycetes</taxon>
        <taxon>Orbiliales</taxon>
        <taxon>Orbiliaceae</taxon>
        <taxon>Orbilia</taxon>
    </lineage>
</organism>
<dbReference type="AlphaFoldDB" id="A0AAV9XGW2"/>
<sequence length="446" mass="50885">MFDIIYRAKRANSAFHSQDVAQSQRTSQWSWSYRFARMHKNTHLVTSLLREAFGSLNQATIRFAALEAYMKLCSNFFEWTEVNFSEECSSAREAPISLVIRCKLYGSSEMPQPRGWFLRTLWMFLRELWASELRSLNFETASDIVSFSLASISSTARDDIKRAIYQFSKRISDHRAIAILQSQDEFNILSYPLTGDHIPLVWCLGIQKKSVHRTLCGRLMSQASNLSELQLLSLLRVAAHCDFYDIAEFVLASNPNLQVLPEIISEATWFSGLKTFNLILEHYNKNKINLSQCCDDEDLKYPLLAAVVFGQLYKVIELANHVNLDVHFAGKTALEVAVRLGRLDITKVLLEAGTKTSLDSARHIALERGNFPIANLIANTIQTRAQYRDENSKLAKHLTPFEISVFPQTPEFEVGEIPEDLLFNFDEYSLEAFSAWTFPGDDRGHV</sequence>
<dbReference type="Pfam" id="PF12796">
    <property type="entry name" value="Ank_2"/>
    <property type="match status" value="1"/>
</dbReference>
<dbReference type="InterPro" id="IPR036770">
    <property type="entry name" value="Ankyrin_rpt-contain_sf"/>
</dbReference>
<keyword evidence="3" id="KW-1185">Reference proteome</keyword>
<dbReference type="EMBL" id="JAVHJO010000005">
    <property type="protein sequence ID" value="KAK6540374.1"/>
    <property type="molecule type" value="Genomic_DNA"/>
</dbReference>
<protein>
    <recommendedName>
        <fullName evidence="4">Ankyrin repeat protein</fullName>
    </recommendedName>
</protein>
<evidence type="ECO:0000313" key="2">
    <source>
        <dbReference type="EMBL" id="KAK6540374.1"/>
    </source>
</evidence>
<proteinExistence type="predicted"/>
<dbReference type="InterPro" id="IPR002110">
    <property type="entry name" value="Ankyrin_rpt"/>
</dbReference>
<feature type="repeat" description="ANK" evidence="1">
    <location>
        <begin position="329"/>
        <end position="361"/>
    </location>
</feature>
<dbReference type="Gene3D" id="1.25.40.20">
    <property type="entry name" value="Ankyrin repeat-containing domain"/>
    <property type="match status" value="1"/>
</dbReference>
<dbReference type="PROSITE" id="PS50088">
    <property type="entry name" value="ANK_REPEAT"/>
    <property type="match status" value="1"/>
</dbReference>
<keyword evidence="1" id="KW-0040">ANK repeat</keyword>
<evidence type="ECO:0000313" key="3">
    <source>
        <dbReference type="Proteomes" id="UP001365542"/>
    </source>
</evidence>
<comment type="caution">
    <text evidence="2">The sequence shown here is derived from an EMBL/GenBank/DDBJ whole genome shotgun (WGS) entry which is preliminary data.</text>
</comment>
<accession>A0AAV9XGW2</accession>
<dbReference type="Proteomes" id="UP001365542">
    <property type="component" value="Unassembled WGS sequence"/>
</dbReference>
<evidence type="ECO:0008006" key="4">
    <source>
        <dbReference type="Google" id="ProtNLM"/>
    </source>
</evidence>